<protein>
    <submittedName>
        <fullName evidence="2">Uncharacterized protein</fullName>
    </submittedName>
</protein>
<dbReference type="EMBL" id="JACHJP010000014">
    <property type="protein sequence ID" value="MBB4920520.1"/>
    <property type="molecule type" value="Genomic_DNA"/>
</dbReference>
<sequence length="42" mass="4389">MPQGLTGKCPHVYGAAAEDAPPYTPNSEALSVRRGAVRDHAP</sequence>
<reference evidence="2 3" key="1">
    <citation type="submission" date="2020-08" db="EMBL/GenBank/DDBJ databases">
        <title>Genomic Encyclopedia of Type Strains, Phase III (KMG-III): the genomes of soil and plant-associated and newly described type strains.</title>
        <authorList>
            <person name="Whitman W."/>
        </authorList>
    </citation>
    <scope>NUCLEOTIDE SEQUENCE [LARGE SCALE GENOMIC DNA]</scope>
    <source>
        <strain evidence="2 3">CECT 8840</strain>
    </source>
</reference>
<dbReference type="Proteomes" id="UP000552644">
    <property type="component" value="Unassembled WGS sequence"/>
</dbReference>
<gene>
    <name evidence="2" type="ORF">FHS44_007671</name>
</gene>
<evidence type="ECO:0000256" key="1">
    <source>
        <dbReference type="SAM" id="MobiDB-lite"/>
    </source>
</evidence>
<evidence type="ECO:0000313" key="2">
    <source>
        <dbReference type="EMBL" id="MBB4920520.1"/>
    </source>
</evidence>
<keyword evidence="3" id="KW-1185">Reference proteome</keyword>
<dbReference type="RefSeq" id="WP_281401711.1">
    <property type="nucleotide sequence ID" value="NZ_JACHJP010000014.1"/>
</dbReference>
<accession>A0A7W7VSK5</accession>
<comment type="caution">
    <text evidence="2">The sequence shown here is derived from an EMBL/GenBank/DDBJ whole genome shotgun (WGS) entry which is preliminary data.</text>
</comment>
<organism evidence="2 3">
    <name type="scientific">Streptosporangium saharense</name>
    <dbReference type="NCBI Taxonomy" id="1706840"/>
    <lineage>
        <taxon>Bacteria</taxon>
        <taxon>Bacillati</taxon>
        <taxon>Actinomycetota</taxon>
        <taxon>Actinomycetes</taxon>
        <taxon>Streptosporangiales</taxon>
        <taxon>Streptosporangiaceae</taxon>
        <taxon>Streptosporangium</taxon>
    </lineage>
</organism>
<dbReference type="AlphaFoldDB" id="A0A7W7VSK5"/>
<evidence type="ECO:0000313" key="3">
    <source>
        <dbReference type="Proteomes" id="UP000552644"/>
    </source>
</evidence>
<name>A0A7W7VSK5_9ACTN</name>
<feature type="region of interest" description="Disordered" evidence="1">
    <location>
        <begin position="1"/>
        <end position="42"/>
    </location>
</feature>
<proteinExistence type="predicted"/>